<comment type="caution">
    <text evidence="2">The sequence shown here is derived from an EMBL/GenBank/DDBJ whole genome shotgun (WGS) entry which is preliminary data.</text>
</comment>
<dbReference type="Gene3D" id="3.10.20.440">
    <property type="entry name" value="2Fe-2S iron-sulphur cluster binding domain, sarcosine oxidase, alpha subunit, N-terminal domain"/>
    <property type="match status" value="1"/>
</dbReference>
<dbReference type="Pfam" id="PF13510">
    <property type="entry name" value="Fer2_4"/>
    <property type="match status" value="1"/>
</dbReference>
<evidence type="ECO:0000313" key="2">
    <source>
        <dbReference type="EMBL" id="MFC4077467.1"/>
    </source>
</evidence>
<sequence>MKARRIYHHPILGFIGDRKPVTFTFDNQLIEAYEGETIAASLLAHGIRTLRFHEESGEPKGIYCNMGHCFECRVRVNGQEGIRSCLTLVEEGLVVHSGQALPLPLRKGEREG</sequence>
<dbReference type="InterPro" id="IPR042204">
    <property type="entry name" value="2Fe-2S-bd_N"/>
</dbReference>
<dbReference type="InterPro" id="IPR036010">
    <property type="entry name" value="2Fe-2S_ferredoxin-like_sf"/>
</dbReference>
<gene>
    <name evidence="2" type="ORF">ACFOUO_11710</name>
</gene>
<keyword evidence="3" id="KW-1185">Reference proteome</keyword>
<dbReference type="InterPro" id="IPR001041">
    <property type="entry name" value="2Fe-2S_ferredoxin-type"/>
</dbReference>
<dbReference type="CDD" id="cd00207">
    <property type="entry name" value="fer2"/>
    <property type="match status" value="1"/>
</dbReference>
<organism evidence="2 3">
    <name type="scientific">Salinithrix halophila</name>
    <dbReference type="NCBI Taxonomy" id="1485204"/>
    <lineage>
        <taxon>Bacteria</taxon>
        <taxon>Bacillati</taxon>
        <taxon>Bacillota</taxon>
        <taxon>Bacilli</taxon>
        <taxon>Bacillales</taxon>
        <taxon>Thermoactinomycetaceae</taxon>
        <taxon>Salinithrix</taxon>
    </lineage>
</organism>
<protein>
    <submittedName>
        <fullName evidence="2">(2Fe-2S)-binding protein</fullName>
    </submittedName>
</protein>
<proteinExistence type="predicted"/>
<keyword evidence="1" id="KW-0560">Oxidoreductase</keyword>
<name>A0ABV8JHS6_9BACL</name>
<accession>A0ABV8JHS6</accession>
<dbReference type="Proteomes" id="UP001595843">
    <property type="component" value="Unassembled WGS sequence"/>
</dbReference>
<dbReference type="EMBL" id="JBHSAP010000015">
    <property type="protein sequence ID" value="MFC4077467.1"/>
    <property type="molecule type" value="Genomic_DNA"/>
</dbReference>
<reference evidence="3" key="1">
    <citation type="journal article" date="2019" name="Int. J. Syst. Evol. Microbiol.">
        <title>The Global Catalogue of Microorganisms (GCM) 10K type strain sequencing project: providing services to taxonomists for standard genome sequencing and annotation.</title>
        <authorList>
            <consortium name="The Broad Institute Genomics Platform"/>
            <consortium name="The Broad Institute Genome Sequencing Center for Infectious Disease"/>
            <person name="Wu L."/>
            <person name="Ma J."/>
        </authorList>
    </citation>
    <scope>NUCLEOTIDE SEQUENCE [LARGE SCALE GENOMIC DNA]</scope>
    <source>
        <strain evidence="3">IBRC-M 10813</strain>
    </source>
</reference>
<dbReference type="RefSeq" id="WP_380705280.1">
    <property type="nucleotide sequence ID" value="NZ_JBHSAP010000015.1"/>
</dbReference>
<dbReference type="SUPFAM" id="SSF54292">
    <property type="entry name" value="2Fe-2S ferredoxin-like"/>
    <property type="match status" value="1"/>
</dbReference>
<evidence type="ECO:0000256" key="1">
    <source>
        <dbReference type="ARBA" id="ARBA00023002"/>
    </source>
</evidence>
<evidence type="ECO:0000313" key="3">
    <source>
        <dbReference type="Proteomes" id="UP001595843"/>
    </source>
</evidence>